<feature type="non-terminal residue" evidence="2">
    <location>
        <position position="1"/>
    </location>
</feature>
<reference evidence="2" key="1">
    <citation type="journal article" date="2015" name="Nature">
        <title>Complex archaea that bridge the gap between prokaryotes and eukaryotes.</title>
        <authorList>
            <person name="Spang A."/>
            <person name="Saw J.H."/>
            <person name="Jorgensen S.L."/>
            <person name="Zaremba-Niedzwiedzka K."/>
            <person name="Martijn J."/>
            <person name="Lind A.E."/>
            <person name="van Eijk R."/>
            <person name="Schleper C."/>
            <person name="Guy L."/>
            <person name="Ettema T.J."/>
        </authorList>
    </citation>
    <scope>NUCLEOTIDE SEQUENCE</scope>
</reference>
<dbReference type="InterPro" id="IPR000631">
    <property type="entry name" value="CARKD"/>
</dbReference>
<dbReference type="PROSITE" id="PS51383">
    <property type="entry name" value="YJEF_C_3"/>
    <property type="match status" value="1"/>
</dbReference>
<dbReference type="GO" id="GO:0016836">
    <property type="term" value="F:hydro-lyase activity"/>
    <property type="evidence" value="ECO:0007669"/>
    <property type="project" value="InterPro"/>
</dbReference>
<feature type="domain" description="YjeF C-terminal" evidence="1">
    <location>
        <begin position="1"/>
        <end position="45"/>
    </location>
</feature>
<evidence type="ECO:0000259" key="1">
    <source>
        <dbReference type="PROSITE" id="PS51383"/>
    </source>
</evidence>
<proteinExistence type="predicted"/>
<dbReference type="AlphaFoldDB" id="A0A0F9RHE8"/>
<comment type="caution">
    <text evidence="2">The sequence shown here is derived from an EMBL/GenBank/DDBJ whole genome shotgun (WGS) entry which is preliminary data.</text>
</comment>
<name>A0A0F9RHE8_9ZZZZ</name>
<organism evidence="2">
    <name type="scientific">marine sediment metagenome</name>
    <dbReference type="NCBI Taxonomy" id="412755"/>
    <lineage>
        <taxon>unclassified sequences</taxon>
        <taxon>metagenomes</taxon>
        <taxon>ecological metagenomes</taxon>
    </lineage>
</organism>
<dbReference type="Gene3D" id="3.40.1190.20">
    <property type="match status" value="1"/>
</dbReference>
<protein>
    <recommendedName>
        <fullName evidence="1">YjeF C-terminal domain-containing protein</fullName>
    </recommendedName>
</protein>
<sequence>TIDEAARYGVTLHAKAGDIASERDGQRGMLPSDLFPIVRELVNKVTRV</sequence>
<dbReference type="SUPFAM" id="SSF53613">
    <property type="entry name" value="Ribokinase-like"/>
    <property type="match status" value="1"/>
</dbReference>
<evidence type="ECO:0000313" key="2">
    <source>
        <dbReference type="EMBL" id="KKN49162.1"/>
    </source>
</evidence>
<dbReference type="EMBL" id="LAZR01001181">
    <property type="protein sequence ID" value="KKN49162.1"/>
    <property type="molecule type" value="Genomic_DNA"/>
</dbReference>
<gene>
    <name evidence="2" type="ORF">LCGC14_0645770</name>
</gene>
<accession>A0A0F9RHE8</accession>
<dbReference type="InterPro" id="IPR029056">
    <property type="entry name" value="Ribokinase-like"/>
</dbReference>